<sequence length="198" mass="21409">MASFALNQLTNNCSVNVHEQSNDKNPESPMTVLVLEQPFSTPLDAAAFKQAMRNTAASVNIITCAGSDGDYGLTATAFSSVTADPPTVLIAVNSGASLYPHLIRQRRFCVNVLRADAVDAANDFAGRLPPEQRFGKHAWRRLDSGNPALLASTAGFDCRVNDFQHVGTHLVAIAEVLDCWHSDLEPLLYSSGRYGRFA</sequence>
<dbReference type="OrthoDB" id="9792858at2"/>
<dbReference type="GO" id="GO:0010181">
    <property type="term" value="F:FMN binding"/>
    <property type="evidence" value="ECO:0007669"/>
    <property type="project" value="InterPro"/>
</dbReference>
<feature type="domain" description="Flavin reductase like" evidence="2">
    <location>
        <begin position="52"/>
        <end position="196"/>
    </location>
</feature>
<dbReference type="PANTHER" id="PTHR30466">
    <property type="entry name" value="FLAVIN REDUCTASE"/>
    <property type="match status" value="1"/>
</dbReference>
<dbReference type="SMART" id="SM00903">
    <property type="entry name" value="Flavin_Reduct"/>
    <property type="match status" value="1"/>
</dbReference>
<evidence type="ECO:0000313" key="3">
    <source>
        <dbReference type="EMBL" id="TBU85652.1"/>
    </source>
</evidence>
<accession>A0A4Q9QT55</accession>
<dbReference type="Proteomes" id="UP000293172">
    <property type="component" value="Unassembled WGS sequence"/>
</dbReference>
<dbReference type="GO" id="GO:0042602">
    <property type="term" value="F:riboflavin reductase (NADPH) activity"/>
    <property type="evidence" value="ECO:0007669"/>
    <property type="project" value="TreeGrafter"/>
</dbReference>
<name>A0A4Q9QT55_9GAMM</name>
<dbReference type="AlphaFoldDB" id="A0A4Q9QT55"/>
<reference evidence="3 4" key="1">
    <citation type="submission" date="2018-06" db="EMBL/GenBank/DDBJ databases">
        <title>Three novel Pseudomonas species isolated from symptomatic oak.</title>
        <authorList>
            <person name="Bueno-Gonzalez V."/>
            <person name="Brady C."/>
        </authorList>
    </citation>
    <scope>NUCLEOTIDE SEQUENCE [LARGE SCALE GENOMIC DNA]</scope>
    <source>
        <strain evidence="3 4">P6B</strain>
    </source>
</reference>
<dbReference type="InterPro" id="IPR002563">
    <property type="entry name" value="Flavin_Rdtase-like_dom"/>
</dbReference>
<gene>
    <name evidence="3" type="ORF">DNK44_24000</name>
</gene>
<dbReference type="EMBL" id="QJUL01000057">
    <property type="protein sequence ID" value="TBU85652.1"/>
    <property type="molecule type" value="Genomic_DNA"/>
</dbReference>
<dbReference type="SUPFAM" id="SSF50475">
    <property type="entry name" value="FMN-binding split barrel"/>
    <property type="match status" value="1"/>
</dbReference>
<evidence type="ECO:0000313" key="4">
    <source>
        <dbReference type="Proteomes" id="UP000293172"/>
    </source>
</evidence>
<protein>
    <recommendedName>
        <fullName evidence="2">Flavin reductase like domain-containing protein</fullName>
    </recommendedName>
</protein>
<organism evidence="3 4">
    <name type="scientific">Phytopseudomonas dryadis</name>
    <dbReference type="NCBI Taxonomy" id="2487520"/>
    <lineage>
        <taxon>Bacteria</taxon>
        <taxon>Pseudomonadati</taxon>
        <taxon>Pseudomonadota</taxon>
        <taxon>Gammaproteobacteria</taxon>
        <taxon>Pseudomonadales</taxon>
        <taxon>Pseudomonadaceae</taxon>
        <taxon>Phytopseudomonas</taxon>
    </lineage>
</organism>
<evidence type="ECO:0000256" key="1">
    <source>
        <dbReference type="ARBA" id="ARBA00023002"/>
    </source>
</evidence>
<dbReference type="PANTHER" id="PTHR30466:SF1">
    <property type="entry name" value="FMN REDUCTASE (NADH) RUTF"/>
    <property type="match status" value="1"/>
</dbReference>
<dbReference type="InterPro" id="IPR050268">
    <property type="entry name" value="NADH-dep_flavin_reductase"/>
</dbReference>
<comment type="caution">
    <text evidence="3">The sequence shown here is derived from an EMBL/GenBank/DDBJ whole genome shotgun (WGS) entry which is preliminary data.</text>
</comment>
<dbReference type="Gene3D" id="2.30.110.10">
    <property type="entry name" value="Electron Transport, Fmn-binding Protein, Chain A"/>
    <property type="match status" value="1"/>
</dbReference>
<dbReference type="GO" id="GO:0006208">
    <property type="term" value="P:pyrimidine nucleobase catabolic process"/>
    <property type="evidence" value="ECO:0007669"/>
    <property type="project" value="TreeGrafter"/>
</dbReference>
<proteinExistence type="predicted"/>
<dbReference type="InterPro" id="IPR012349">
    <property type="entry name" value="Split_barrel_FMN-bd"/>
</dbReference>
<keyword evidence="1" id="KW-0560">Oxidoreductase</keyword>
<evidence type="ECO:0000259" key="2">
    <source>
        <dbReference type="SMART" id="SM00903"/>
    </source>
</evidence>
<dbReference type="Pfam" id="PF01613">
    <property type="entry name" value="Flavin_Reduct"/>
    <property type="match status" value="1"/>
</dbReference>